<protein>
    <submittedName>
        <fullName evidence="1">Uncharacterized protein</fullName>
    </submittedName>
</protein>
<dbReference type="OrthoDB" id="365732at2"/>
<gene>
    <name evidence="1" type="ORF">SAMN04487775_107210</name>
</gene>
<dbReference type="RefSeq" id="WP_074932486.1">
    <property type="nucleotide sequence ID" value="NZ_FORI01000007.1"/>
</dbReference>
<evidence type="ECO:0000313" key="1">
    <source>
        <dbReference type="EMBL" id="SFI88575.1"/>
    </source>
</evidence>
<name>A0A1I3LVN8_9SPIR</name>
<dbReference type="Proteomes" id="UP000182737">
    <property type="component" value="Unassembled WGS sequence"/>
</dbReference>
<organism evidence="1 2">
    <name type="scientific">Treponema bryantii</name>
    <dbReference type="NCBI Taxonomy" id="163"/>
    <lineage>
        <taxon>Bacteria</taxon>
        <taxon>Pseudomonadati</taxon>
        <taxon>Spirochaetota</taxon>
        <taxon>Spirochaetia</taxon>
        <taxon>Spirochaetales</taxon>
        <taxon>Treponemataceae</taxon>
        <taxon>Treponema</taxon>
    </lineage>
</organism>
<dbReference type="AlphaFoldDB" id="A0A1I3LVN8"/>
<keyword evidence="2" id="KW-1185">Reference proteome</keyword>
<proteinExistence type="predicted"/>
<reference evidence="2" key="1">
    <citation type="submission" date="2016-10" db="EMBL/GenBank/DDBJ databases">
        <authorList>
            <person name="Varghese N."/>
            <person name="Submissions S."/>
        </authorList>
    </citation>
    <scope>NUCLEOTIDE SEQUENCE [LARGE SCALE GENOMIC DNA]</scope>
    <source>
        <strain evidence="2">XBD1002</strain>
    </source>
</reference>
<dbReference type="EMBL" id="FORI01000007">
    <property type="protein sequence ID" value="SFI88575.1"/>
    <property type="molecule type" value="Genomic_DNA"/>
</dbReference>
<evidence type="ECO:0000313" key="2">
    <source>
        <dbReference type="Proteomes" id="UP000182737"/>
    </source>
</evidence>
<sequence length="110" mass="12942">MSKEITETWSEFLERYPDLVFVRTKKQIYTADEIDDNIILEEDTLPLIKGKTQIIPLDETAYRRCFKMGTAMENGMWAISVCEKNKLEVRPAVIWEILKKQEEILAKTEE</sequence>
<accession>A0A1I3LVN8</accession>